<comment type="caution">
    <text evidence="1">The sequence shown here is derived from an EMBL/GenBank/DDBJ whole genome shotgun (WGS) entry which is preliminary data.</text>
</comment>
<proteinExistence type="predicted"/>
<dbReference type="EMBL" id="JAUSRD010000013">
    <property type="protein sequence ID" value="MDP9895704.1"/>
    <property type="molecule type" value="Genomic_DNA"/>
</dbReference>
<evidence type="ECO:0000313" key="1">
    <source>
        <dbReference type="EMBL" id="MDP9895704.1"/>
    </source>
</evidence>
<evidence type="ECO:0000313" key="2">
    <source>
        <dbReference type="Proteomes" id="UP001242045"/>
    </source>
</evidence>
<dbReference type="AlphaFoldDB" id="A0AAW8CYW9"/>
<gene>
    <name evidence="1" type="ORF">J2W31_004831</name>
</gene>
<sequence>MCGGSFPLHGFRQQLESPEAEAAIQRALCAIRDAGNCGSVIALTLEDEDKYDQRGARYFAGTRPA</sequence>
<dbReference type="RefSeq" id="WP_307608792.1">
    <property type="nucleotide sequence ID" value="NZ_JAUSRD010000013.1"/>
</dbReference>
<organism evidence="1 2">
    <name type="scientific">Variovorax boronicumulans</name>
    <dbReference type="NCBI Taxonomy" id="436515"/>
    <lineage>
        <taxon>Bacteria</taxon>
        <taxon>Pseudomonadati</taxon>
        <taxon>Pseudomonadota</taxon>
        <taxon>Betaproteobacteria</taxon>
        <taxon>Burkholderiales</taxon>
        <taxon>Comamonadaceae</taxon>
        <taxon>Variovorax</taxon>
    </lineage>
</organism>
<accession>A0AAW8CYW9</accession>
<reference evidence="1" key="1">
    <citation type="submission" date="2023-07" db="EMBL/GenBank/DDBJ databases">
        <title>Sorghum-associated microbial communities from plants grown in Nebraska, USA.</title>
        <authorList>
            <person name="Schachtman D."/>
        </authorList>
    </citation>
    <scope>NUCLEOTIDE SEQUENCE</scope>
    <source>
        <strain evidence="1">DS3754</strain>
    </source>
</reference>
<name>A0AAW8CYW9_9BURK</name>
<dbReference type="Proteomes" id="UP001242045">
    <property type="component" value="Unassembled WGS sequence"/>
</dbReference>
<protein>
    <submittedName>
        <fullName evidence="1">2-keto-3-deoxy-L-rhamnonate aldolase RhmA</fullName>
    </submittedName>
</protein>